<name>D1Z0W3_METPS</name>
<keyword evidence="3" id="KW-1185">Reference proteome</keyword>
<evidence type="ECO:0000313" key="2">
    <source>
        <dbReference type="EMBL" id="BAI62335.1"/>
    </source>
</evidence>
<dbReference type="OrthoDB" id="14794at2157"/>
<dbReference type="RefSeq" id="WP_012901009.1">
    <property type="nucleotide sequence ID" value="NC_013665.1"/>
</dbReference>
<reference evidence="2 3" key="1">
    <citation type="journal article" date="2007" name="Appl. Environ. Microbiol.">
        <title>Isolation of key methanogens for global methane emission from rice paddy fields: a novel isolate affiliated with the clone cluster rice cluster I.</title>
        <authorList>
            <person name="Sakai S."/>
            <person name="Imachi H."/>
            <person name="Sekiguchi Y."/>
            <person name="Ohashi A."/>
            <person name="Harada H."/>
            <person name="Kamagata Y."/>
        </authorList>
    </citation>
    <scope>NUCLEOTIDE SEQUENCE [LARGE SCALE GENOMIC DNA]</scope>
    <source>
        <strain evidence="3">DSM 17711 / JCM 13418 / NBRC 101707 / SANAE</strain>
    </source>
</reference>
<proteinExistence type="predicted"/>
<dbReference type="EMBL" id="AP011532">
    <property type="protein sequence ID" value="BAI62335.1"/>
    <property type="molecule type" value="Genomic_DNA"/>
</dbReference>
<reference evidence="2 3" key="2">
    <citation type="journal article" date="2008" name="Int. J. Syst. Evol. Microbiol.">
        <title>Methanocella paludicola gen. nov., sp. nov., a methane-producing archaeon, the first isolate of the lineage 'Rice Cluster I', and proposal of the new archaeal order Methanocellales ord. nov.</title>
        <authorList>
            <person name="Sakai S."/>
            <person name="Imachi H."/>
            <person name="Hanada S."/>
            <person name="Ohashi A."/>
            <person name="Harada H."/>
            <person name="Kamagata Y."/>
        </authorList>
    </citation>
    <scope>NUCLEOTIDE SEQUENCE [LARGE SCALE GENOMIC DNA]</scope>
    <source>
        <strain evidence="3">DSM 17711 / JCM 13418 / NBRC 101707 / SANAE</strain>
    </source>
</reference>
<sequence length="87" mass="9884">MVTPRDVLNRLKWKEGESIGEATVFYVHRGAPGDSKAISGADIVDLGGFCFELNTGTCIPYHRVYKITYRGRTVFERYKKRADERGI</sequence>
<evidence type="ECO:0000313" key="3">
    <source>
        <dbReference type="Proteomes" id="UP000001882"/>
    </source>
</evidence>
<reference evidence="3" key="3">
    <citation type="journal article" date="2011" name="PLoS ONE">
        <title>Genome sequence of a mesophilic hydrogenotrophic methanogen Methanocella paludicola, the first cultivated representative of the order Methanocellales.</title>
        <authorList>
            <person name="Sakai S."/>
            <person name="Takaki Y."/>
            <person name="Shimamura S."/>
            <person name="Sekine M."/>
            <person name="Tajima T."/>
            <person name="Kosugi H."/>
            <person name="Ichikawa N."/>
            <person name="Tasumi E."/>
            <person name="Hiraki A.T."/>
            <person name="Shimizu A."/>
            <person name="Kato Y."/>
            <person name="Nishiko R."/>
            <person name="Mori K."/>
            <person name="Fujita N."/>
            <person name="Imachi H."/>
            <person name="Takai K."/>
        </authorList>
    </citation>
    <scope>NUCLEOTIDE SEQUENCE [LARGE SCALE GENOMIC DNA]</scope>
    <source>
        <strain evidence="3">DSM 17711 / JCM 13418 / NBRC 101707 / SANAE</strain>
    </source>
</reference>
<organism evidence="2 3">
    <name type="scientific">Methanocella paludicola (strain DSM 17711 / JCM 13418 / NBRC 101707 / SANAE)</name>
    <dbReference type="NCBI Taxonomy" id="304371"/>
    <lineage>
        <taxon>Archaea</taxon>
        <taxon>Methanobacteriati</taxon>
        <taxon>Methanobacteriota</taxon>
        <taxon>Stenosarchaea group</taxon>
        <taxon>Methanomicrobia</taxon>
        <taxon>Methanocellales</taxon>
        <taxon>Methanocellaceae</taxon>
        <taxon>Methanocella</taxon>
    </lineage>
</organism>
<dbReference type="STRING" id="304371.MCP_2263"/>
<dbReference type="InParanoid" id="D1Z0W3"/>
<feature type="domain" description="MJ1316 RNA cyclic group end recognition" evidence="1">
    <location>
        <begin position="1"/>
        <end position="77"/>
    </location>
</feature>
<dbReference type="Pfam" id="PF04457">
    <property type="entry name" value="MJ1316"/>
    <property type="match status" value="1"/>
</dbReference>
<evidence type="ECO:0000259" key="1">
    <source>
        <dbReference type="Pfam" id="PF04457"/>
    </source>
</evidence>
<dbReference type="eggNOG" id="arCOG01302">
    <property type="taxonomic scope" value="Archaea"/>
</dbReference>
<dbReference type="InterPro" id="IPR040459">
    <property type="entry name" value="MJ1316"/>
</dbReference>
<dbReference type="GeneID" id="8682078"/>
<dbReference type="KEGG" id="mpd:MCP_2263"/>
<accession>D1Z0W3</accession>
<dbReference type="AlphaFoldDB" id="D1Z0W3"/>
<dbReference type="Proteomes" id="UP000001882">
    <property type="component" value="Chromosome"/>
</dbReference>
<gene>
    <name evidence="2" type="ordered locus">MCP_2263</name>
</gene>
<protein>
    <recommendedName>
        <fullName evidence="1">MJ1316 RNA cyclic group end recognition domain-containing protein</fullName>
    </recommendedName>
</protein>